<dbReference type="SUPFAM" id="SSF50814">
    <property type="entry name" value="Lipocalins"/>
    <property type="match status" value="1"/>
</dbReference>
<dbReference type="InterPro" id="IPR012674">
    <property type="entry name" value="Calycin"/>
</dbReference>
<proteinExistence type="predicted"/>
<accession>A0A914BE06</accession>
<organism evidence="1 2">
    <name type="scientific">Patiria miniata</name>
    <name type="common">Bat star</name>
    <name type="synonym">Asterina miniata</name>
    <dbReference type="NCBI Taxonomy" id="46514"/>
    <lineage>
        <taxon>Eukaryota</taxon>
        <taxon>Metazoa</taxon>
        <taxon>Echinodermata</taxon>
        <taxon>Eleutherozoa</taxon>
        <taxon>Asterozoa</taxon>
        <taxon>Asteroidea</taxon>
        <taxon>Valvatacea</taxon>
        <taxon>Valvatida</taxon>
        <taxon>Asterinidae</taxon>
        <taxon>Patiria</taxon>
    </lineage>
</organism>
<reference evidence="1" key="1">
    <citation type="submission" date="2022-11" db="UniProtKB">
        <authorList>
            <consortium name="EnsemblMetazoa"/>
        </authorList>
    </citation>
    <scope>IDENTIFICATION</scope>
</reference>
<keyword evidence="2" id="KW-1185">Reference proteome</keyword>
<dbReference type="GeneID" id="119742392"/>
<protein>
    <submittedName>
        <fullName evidence="1">Uncharacterized protein</fullName>
    </submittedName>
</protein>
<dbReference type="RefSeq" id="XP_038074217.1">
    <property type="nucleotide sequence ID" value="XM_038218289.1"/>
</dbReference>
<dbReference type="RefSeq" id="XP_038074216.1">
    <property type="nucleotide sequence ID" value="XM_038218288.1"/>
</dbReference>
<dbReference type="Proteomes" id="UP000887568">
    <property type="component" value="Unplaced"/>
</dbReference>
<evidence type="ECO:0000313" key="1">
    <source>
        <dbReference type="EnsemblMetazoa" id="XP_038074216.1"/>
    </source>
</evidence>
<evidence type="ECO:0000313" key="2">
    <source>
        <dbReference type="Proteomes" id="UP000887568"/>
    </source>
</evidence>
<dbReference type="OrthoDB" id="10318864at2759"/>
<dbReference type="EnsemblMetazoa" id="XM_038218289.1">
    <property type="protein sequence ID" value="XP_038074217.1"/>
    <property type="gene ID" value="LOC119742392"/>
</dbReference>
<dbReference type="Gene3D" id="2.40.128.20">
    <property type="match status" value="1"/>
</dbReference>
<sequence length="138" mass="15541">MATVKSAAEIEEEILGKWRTVQTEGIPQLREVFNIDESVVPDNPRGEIDISKDSEGVYIIVNRSEWGTKRLRVELGKPTKDTVMGREIDMVTIWEGPRLATKVVGTKDNMVTREVVDGRLVSVVHINDFVITSIAEKY</sequence>
<dbReference type="OMA" id="YCELDIT"/>
<dbReference type="EnsemblMetazoa" id="XM_038218288.1">
    <property type="protein sequence ID" value="XP_038074216.1"/>
    <property type="gene ID" value="LOC119742392"/>
</dbReference>
<name>A0A914BE06_PATMI</name>
<dbReference type="AlphaFoldDB" id="A0A914BE06"/>